<dbReference type="EMBL" id="JYJG01000433">
    <property type="protein sequence ID" value="KJK36215.1"/>
    <property type="molecule type" value="Genomic_DNA"/>
</dbReference>
<feature type="domain" description="Erythromycin biosynthesis protein CIII-like C-terminal" evidence="4">
    <location>
        <begin position="220"/>
        <end position="359"/>
    </location>
</feature>
<comment type="similarity">
    <text evidence="1">Belongs to the glycosyltransferase 28 family.</text>
</comment>
<keyword evidence="2" id="KW-0328">Glycosyltransferase</keyword>
<dbReference type="AlphaFoldDB" id="A0A0F0GJ73"/>
<evidence type="ECO:0000259" key="5">
    <source>
        <dbReference type="Pfam" id="PF21036"/>
    </source>
</evidence>
<evidence type="ECO:0000256" key="2">
    <source>
        <dbReference type="ARBA" id="ARBA00022676"/>
    </source>
</evidence>
<evidence type="ECO:0000313" key="6">
    <source>
        <dbReference type="EMBL" id="KJK36215.1"/>
    </source>
</evidence>
<accession>A0A0F0GJ73</accession>
<dbReference type="SUPFAM" id="SSF53756">
    <property type="entry name" value="UDP-Glycosyltransferase/glycogen phosphorylase"/>
    <property type="match status" value="1"/>
</dbReference>
<dbReference type="GO" id="GO:0017000">
    <property type="term" value="P:antibiotic biosynthetic process"/>
    <property type="evidence" value="ECO:0007669"/>
    <property type="project" value="UniProtKB-ARBA"/>
</dbReference>
<dbReference type="Pfam" id="PF06722">
    <property type="entry name" value="EryCIII-like_C"/>
    <property type="match status" value="1"/>
</dbReference>
<dbReference type="PATRIC" id="fig|68170.10.peg.1557"/>
<organism evidence="6 7">
    <name type="scientific">Lentzea aerocolonigenes</name>
    <name type="common">Lechevalieria aerocolonigenes</name>
    <name type="synonym">Saccharothrix aerocolonigenes</name>
    <dbReference type="NCBI Taxonomy" id="68170"/>
    <lineage>
        <taxon>Bacteria</taxon>
        <taxon>Bacillati</taxon>
        <taxon>Actinomycetota</taxon>
        <taxon>Actinomycetes</taxon>
        <taxon>Pseudonocardiales</taxon>
        <taxon>Pseudonocardiaceae</taxon>
        <taxon>Lentzea</taxon>
    </lineage>
</organism>
<evidence type="ECO:0000259" key="4">
    <source>
        <dbReference type="Pfam" id="PF06722"/>
    </source>
</evidence>
<dbReference type="Pfam" id="PF21036">
    <property type="entry name" value="EryCIII-like_N"/>
    <property type="match status" value="1"/>
</dbReference>
<dbReference type="PANTHER" id="PTHR48050">
    <property type="entry name" value="STEROL 3-BETA-GLUCOSYLTRANSFERASE"/>
    <property type="match status" value="1"/>
</dbReference>
<evidence type="ECO:0000256" key="1">
    <source>
        <dbReference type="ARBA" id="ARBA00006962"/>
    </source>
</evidence>
<dbReference type="InterPro" id="IPR002213">
    <property type="entry name" value="UDP_glucos_trans"/>
</dbReference>
<evidence type="ECO:0000256" key="3">
    <source>
        <dbReference type="ARBA" id="ARBA00022679"/>
    </source>
</evidence>
<evidence type="ECO:0000313" key="7">
    <source>
        <dbReference type="Proteomes" id="UP000033393"/>
    </source>
</evidence>
<protein>
    <submittedName>
        <fullName evidence="6">Uncharacterized protein</fullName>
    </submittedName>
</protein>
<sequence>MRVLFGGVPAAGHLFPLIPLAQALRHAGHDVVVVSLDGAESLVAGLPFAGPAPGVDWRRTIRALGAARLPAEMARTVETNSADREAFVALAALVNDEVAENVAAFASSWRPDLVVYEYLFPAAAAAATVLGVPAVRHDLGFTEIAPLHDVMVKHMSVPMGEVLSLDVAPPSMVGGQPRGWPLRPGAYTGTGVVPPRTGPRIAVTLGTVPPKVGGFSTLDRVVTAAASVAAEFVLVMGDMDISSLGGLPPNVTACGWVPWDSLVRTSDAVIHHGGSGTALAALACGVPQLVLPDGSDRFAAASAVDERGAGISARGDDVSAELISRLLTDSSLRAASREVAAEIAEMPSVESVARRLESLVG</sequence>
<feature type="domain" description="Erythromycin biosynthesis protein CIII-like N-terminal" evidence="5">
    <location>
        <begin position="22"/>
        <end position="142"/>
    </location>
</feature>
<dbReference type="InterPro" id="IPR048284">
    <property type="entry name" value="EryCIII-like_N"/>
</dbReference>
<dbReference type="CDD" id="cd03784">
    <property type="entry name" value="GT1_Gtf-like"/>
    <property type="match status" value="1"/>
</dbReference>
<comment type="caution">
    <text evidence="6">The sequence shown here is derived from an EMBL/GenBank/DDBJ whole genome shotgun (WGS) entry which is preliminary data.</text>
</comment>
<dbReference type="Proteomes" id="UP000033393">
    <property type="component" value="Unassembled WGS sequence"/>
</dbReference>
<dbReference type="RefSeq" id="WP_045317454.1">
    <property type="nucleotide sequence ID" value="NZ_JYJG01000433.1"/>
</dbReference>
<dbReference type="GO" id="GO:0008194">
    <property type="term" value="F:UDP-glycosyltransferase activity"/>
    <property type="evidence" value="ECO:0007669"/>
    <property type="project" value="InterPro"/>
</dbReference>
<dbReference type="InterPro" id="IPR010610">
    <property type="entry name" value="EryCIII-like_C"/>
</dbReference>
<dbReference type="PANTHER" id="PTHR48050:SF13">
    <property type="entry name" value="STEROL 3-BETA-GLUCOSYLTRANSFERASE UGT80A2"/>
    <property type="match status" value="1"/>
</dbReference>
<reference evidence="6 7" key="1">
    <citation type="submission" date="2015-02" db="EMBL/GenBank/DDBJ databases">
        <authorList>
            <person name="Ju K.-S."/>
            <person name="Doroghazi J.R."/>
            <person name="Metcalf W."/>
        </authorList>
    </citation>
    <scope>NUCLEOTIDE SEQUENCE [LARGE SCALE GENOMIC DNA]</scope>
    <source>
        <strain evidence="6 7">NRRL B-16140</strain>
    </source>
</reference>
<keyword evidence="7" id="KW-1185">Reference proteome</keyword>
<gene>
    <name evidence="6" type="ORF">UK23_42270</name>
</gene>
<name>A0A0F0GJ73_LENAE</name>
<proteinExistence type="inferred from homology"/>
<dbReference type="GO" id="GO:0016758">
    <property type="term" value="F:hexosyltransferase activity"/>
    <property type="evidence" value="ECO:0007669"/>
    <property type="project" value="UniProtKB-ARBA"/>
</dbReference>
<dbReference type="InterPro" id="IPR050426">
    <property type="entry name" value="Glycosyltransferase_28"/>
</dbReference>
<dbReference type="Gene3D" id="3.40.50.2000">
    <property type="entry name" value="Glycogen Phosphorylase B"/>
    <property type="match status" value="2"/>
</dbReference>
<keyword evidence="3" id="KW-0808">Transferase</keyword>